<dbReference type="Proteomes" id="UP000226079">
    <property type="component" value="Unassembled WGS sequence"/>
</dbReference>
<evidence type="ECO:0000259" key="3">
    <source>
        <dbReference type="PROSITE" id="PS51462"/>
    </source>
</evidence>
<name>A0A2A9CX86_9ACTN</name>
<dbReference type="InterPro" id="IPR020084">
    <property type="entry name" value="NUDIX_hydrolase_CS"/>
</dbReference>
<feature type="domain" description="Nudix hydrolase" evidence="3">
    <location>
        <begin position="15"/>
        <end position="152"/>
    </location>
</feature>
<evidence type="ECO:0000256" key="2">
    <source>
        <dbReference type="ARBA" id="ARBA00022801"/>
    </source>
</evidence>
<comment type="cofactor">
    <cofactor evidence="1">
        <name>Mg(2+)</name>
        <dbReference type="ChEBI" id="CHEBI:18420"/>
    </cofactor>
</comment>
<protein>
    <submittedName>
        <fullName evidence="4">ADP-ribose pyrophosphatase YjhB (NUDIX family)</fullName>
    </submittedName>
</protein>
<proteinExistence type="predicted"/>
<keyword evidence="2" id="KW-0378">Hydrolase</keyword>
<comment type="caution">
    <text evidence="4">The sequence shown here is derived from an EMBL/GenBank/DDBJ whole genome shotgun (WGS) entry which is preliminary data.</text>
</comment>
<dbReference type="RefSeq" id="WP_098461613.1">
    <property type="nucleotide sequence ID" value="NZ_PDJC01000001.1"/>
</dbReference>
<dbReference type="PANTHER" id="PTHR43046">
    <property type="entry name" value="GDP-MANNOSE MANNOSYL HYDROLASE"/>
    <property type="match status" value="1"/>
</dbReference>
<organism evidence="4 5">
    <name type="scientific">Propionicimonas paludicola</name>
    <dbReference type="NCBI Taxonomy" id="185243"/>
    <lineage>
        <taxon>Bacteria</taxon>
        <taxon>Bacillati</taxon>
        <taxon>Actinomycetota</taxon>
        <taxon>Actinomycetes</taxon>
        <taxon>Propionibacteriales</taxon>
        <taxon>Nocardioidaceae</taxon>
        <taxon>Propionicimonas</taxon>
    </lineage>
</organism>
<dbReference type="GO" id="GO:0016787">
    <property type="term" value="F:hydrolase activity"/>
    <property type="evidence" value="ECO:0007669"/>
    <property type="project" value="UniProtKB-KW"/>
</dbReference>
<sequence>MSDPLDCGFDVDGRWFRYRAAAIILDGDRVLMARNEVEPYFYSIGGGVHHGETAADAVRREVCEETGVALEIERLAFVHENFFNGDSTTSLAGRDCHELTFYFLMKAGPGIVLDGISTVFDGVREWLEWVPLAEFGRDRPAYPSFFATELPQLGDQPKWIITRS</sequence>
<dbReference type="Gene3D" id="3.90.79.10">
    <property type="entry name" value="Nucleoside Triphosphate Pyrophosphohydrolase"/>
    <property type="match status" value="1"/>
</dbReference>
<dbReference type="OrthoDB" id="161692at2"/>
<dbReference type="SUPFAM" id="SSF55811">
    <property type="entry name" value="Nudix"/>
    <property type="match status" value="1"/>
</dbReference>
<dbReference type="Pfam" id="PF00293">
    <property type="entry name" value="NUDIX"/>
    <property type="match status" value="1"/>
</dbReference>
<dbReference type="InterPro" id="IPR000086">
    <property type="entry name" value="NUDIX_hydrolase_dom"/>
</dbReference>
<evidence type="ECO:0000256" key="1">
    <source>
        <dbReference type="ARBA" id="ARBA00001946"/>
    </source>
</evidence>
<dbReference type="CDD" id="cd04688">
    <property type="entry name" value="NUDIX_Hydrolase"/>
    <property type="match status" value="1"/>
</dbReference>
<gene>
    <name evidence="4" type="ORF">ATK74_2824</name>
</gene>
<keyword evidence="5" id="KW-1185">Reference proteome</keyword>
<dbReference type="PROSITE" id="PS00893">
    <property type="entry name" value="NUDIX_BOX"/>
    <property type="match status" value="1"/>
</dbReference>
<dbReference type="PANTHER" id="PTHR43046:SF14">
    <property type="entry name" value="MUTT_NUDIX FAMILY PROTEIN"/>
    <property type="match status" value="1"/>
</dbReference>
<dbReference type="AlphaFoldDB" id="A0A2A9CX86"/>
<evidence type="ECO:0000313" key="4">
    <source>
        <dbReference type="EMBL" id="PFG18240.1"/>
    </source>
</evidence>
<evidence type="ECO:0000313" key="5">
    <source>
        <dbReference type="Proteomes" id="UP000226079"/>
    </source>
</evidence>
<dbReference type="EMBL" id="PDJC01000001">
    <property type="protein sequence ID" value="PFG18240.1"/>
    <property type="molecule type" value="Genomic_DNA"/>
</dbReference>
<reference evidence="4 5" key="1">
    <citation type="submission" date="2017-10" db="EMBL/GenBank/DDBJ databases">
        <title>Sequencing the genomes of 1000 actinobacteria strains.</title>
        <authorList>
            <person name="Klenk H.-P."/>
        </authorList>
    </citation>
    <scope>NUCLEOTIDE SEQUENCE [LARGE SCALE GENOMIC DNA]</scope>
    <source>
        <strain evidence="4 5">DSM 15597</strain>
    </source>
</reference>
<dbReference type="InterPro" id="IPR015797">
    <property type="entry name" value="NUDIX_hydrolase-like_dom_sf"/>
</dbReference>
<dbReference type="PROSITE" id="PS51462">
    <property type="entry name" value="NUDIX"/>
    <property type="match status" value="1"/>
</dbReference>
<accession>A0A2A9CX86</accession>